<evidence type="ECO:0000313" key="2">
    <source>
        <dbReference type="EMBL" id="KAG0454318.1"/>
    </source>
</evidence>
<protein>
    <submittedName>
        <fullName evidence="2">Uncharacterized protein</fullName>
    </submittedName>
</protein>
<feature type="compositionally biased region" description="Pro residues" evidence="1">
    <location>
        <begin position="99"/>
        <end position="113"/>
    </location>
</feature>
<sequence length="205" mass="22896">MPKVNYQRETVQITVYVVRPTGIKHASNHDHRRPRRRHQALRHSGGCGYDRKAQLLKYSREMRALASREPPQTQKAKEAAQTAATHKPKRRTHKDVAPNPKPPQQIAPAPSLPPSEALQTTAKHVLRLKPKEPSPQPNRSSSLKFSFMKAVPVEQKSGLAQAKLPPTPSCLGGLMKVLLPGFLSRAFGGATTEKRRKKKKMACMR</sequence>
<name>A0A835PKG7_VANPL</name>
<feature type="compositionally biased region" description="Basic residues" evidence="1">
    <location>
        <begin position="30"/>
        <end position="41"/>
    </location>
</feature>
<evidence type="ECO:0000256" key="1">
    <source>
        <dbReference type="SAM" id="MobiDB-lite"/>
    </source>
</evidence>
<comment type="caution">
    <text evidence="2">The sequence shown here is derived from an EMBL/GenBank/DDBJ whole genome shotgun (WGS) entry which is preliminary data.</text>
</comment>
<gene>
    <name evidence="2" type="ORF">HPP92_025622</name>
</gene>
<evidence type="ECO:0000313" key="3">
    <source>
        <dbReference type="Proteomes" id="UP000639772"/>
    </source>
</evidence>
<dbReference type="OrthoDB" id="1695119at2759"/>
<proteinExistence type="predicted"/>
<dbReference type="EMBL" id="JADCNM010000014">
    <property type="protein sequence ID" value="KAG0454318.1"/>
    <property type="molecule type" value="Genomic_DNA"/>
</dbReference>
<feature type="region of interest" description="Disordered" evidence="1">
    <location>
        <begin position="65"/>
        <end position="115"/>
    </location>
</feature>
<dbReference type="AlphaFoldDB" id="A0A835PKG7"/>
<accession>A0A835PKG7</accession>
<reference evidence="2 3" key="1">
    <citation type="journal article" date="2020" name="Nat. Food">
        <title>A phased Vanilla planifolia genome enables genetic improvement of flavour and production.</title>
        <authorList>
            <person name="Hasing T."/>
            <person name="Tang H."/>
            <person name="Brym M."/>
            <person name="Khazi F."/>
            <person name="Huang T."/>
            <person name="Chambers A.H."/>
        </authorList>
    </citation>
    <scope>NUCLEOTIDE SEQUENCE [LARGE SCALE GENOMIC DNA]</scope>
    <source>
        <tissue evidence="2">Leaf</tissue>
    </source>
</reference>
<organism evidence="2 3">
    <name type="scientific">Vanilla planifolia</name>
    <name type="common">Vanilla</name>
    <dbReference type="NCBI Taxonomy" id="51239"/>
    <lineage>
        <taxon>Eukaryota</taxon>
        <taxon>Viridiplantae</taxon>
        <taxon>Streptophyta</taxon>
        <taxon>Embryophyta</taxon>
        <taxon>Tracheophyta</taxon>
        <taxon>Spermatophyta</taxon>
        <taxon>Magnoliopsida</taxon>
        <taxon>Liliopsida</taxon>
        <taxon>Asparagales</taxon>
        <taxon>Orchidaceae</taxon>
        <taxon>Vanilloideae</taxon>
        <taxon>Vanilleae</taxon>
        <taxon>Vanilla</taxon>
    </lineage>
</organism>
<dbReference type="Proteomes" id="UP000639772">
    <property type="component" value="Unassembled WGS sequence"/>
</dbReference>
<feature type="region of interest" description="Disordered" evidence="1">
    <location>
        <begin position="22"/>
        <end position="47"/>
    </location>
</feature>